<evidence type="ECO:0000256" key="21">
    <source>
        <dbReference type="ARBA" id="ARBA00032396"/>
    </source>
</evidence>
<dbReference type="Proteomes" id="UP000823914">
    <property type="component" value="Unassembled WGS sequence"/>
</dbReference>
<keyword evidence="12 25" id="KW-0548">Nucleotidyltransferase</keyword>
<reference evidence="25" key="1">
    <citation type="journal article" date="2021" name="PeerJ">
        <title>Extensive microbial diversity within the chicken gut microbiome revealed by metagenomics and culture.</title>
        <authorList>
            <person name="Gilroy R."/>
            <person name="Ravi A."/>
            <person name="Getino M."/>
            <person name="Pursley I."/>
            <person name="Horton D.L."/>
            <person name="Alikhan N.F."/>
            <person name="Baker D."/>
            <person name="Gharbi K."/>
            <person name="Hall N."/>
            <person name="Watson M."/>
            <person name="Adriaenssens E.M."/>
            <person name="Foster-Nyarko E."/>
            <person name="Jarju S."/>
            <person name="Secka A."/>
            <person name="Antonio M."/>
            <person name="Oren A."/>
            <person name="Chaudhuri R.R."/>
            <person name="La Ragione R."/>
            <person name="Hildebrand F."/>
            <person name="Pallen M.J."/>
        </authorList>
    </citation>
    <scope>NUCLEOTIDE SEQUENCE</scope>
    <source>
        <strain evidence="25">Gambia15-2214</strain>
    </source>
</reference>
<comment type="catalytic activity">
    <reaction evidence="1">
        <text>a 1,2-diacyl-sn-glycero-3-phosphate + CTP + H(+) = a CDP-1,2-diacyl-sn-glycerol + diphosphate</text>
        <dbReference type="Rhea" id="RHEA:16229"/>
        <dbReference type="ChEBI" id="CHEBI:15378"/>
        <dbReference type="ChEBI" id="CHEBI:33019"/>
        <dbReference type="ChEBI" id="CHEBI:37563"/>
        <dbReference type="ChEBI" id="CHEBI:58332"/>
        <dbReference type="ChEBI" id="CHEBI:58608"/>
        <dbReference type="EC" id="2.7.7.41"/>
    </reaction>
</comment>
<evidence type="ECO:0000256" key="22">
    <source>
        <dbReference type="ARBA" id="ARBA00032743"/>
    </source>
</evidence>
<evidence type="ECO:0000256" key="16">
    <source>
        <dbReference type="ARBA" id="ARBA00023209"/>
    </source>
</evidence>
<feature type="transmembrane region" description="Helical" evidence="24">
    <location>
        <begin position="217"/>
        <end position="239"/>
    </location>
</feature>
<keyword evidence="14" id="KW-0443">Lipid metabolism</keyword>
<feature type="transmembrane region" description="Helical" evidence="24">
    <location>
        <begin position="87"/>
        <end position="105"/>
    </location>
</feature>
<feature type="transmembrane region" description="Helical" evidence="24">
    <location>
        <begin position="190"/>
        <end position="211"/>
    </location>
</feature>
<feature type="transmembrane region" description="Helical" evidence="24">
    <location>
        <begin position="126"/>
        <end position="145"/>
    </location>
</feature>
<evidence type="ECO:0000256" key="11">
    <source>
        <dbReference type="ARBA" id="ARBA00022692"/>
    </source>
</evidence>
<comment type="similarity">
    <text evidence="5">Belongs to the CDS family.</text>
</comment>
<comment type="pathway">
    <text evidence="4">Lipid metabolism.</text>
</comment>
<feature type="transmembrane region" description="Helical" evidence="24">
    <location>
        <begin position="151"/>
        <end position="170"/>
    </location>
</feature>
<keyword evidence="15 24" id="KW-0472">Membrane</keyword>
<dbReference type="GO" id="GO:0016024">
    <property type="term" value="P:CDP-diacylglycerol biosynthetic process"/>
    <property type="evidence" value="ECO:0007669"/>
    <property type="project" value="TreeGrafter"/>
</dbReference>
<gene>
    <name evidence="25" type="ORF">IAA16_02050</name>
</gene>
<dbReference type="EC" id="2.7.7.41" evidence="6"/>
<feature type="transmembrane region" description="Helical" evidence="24">
    <location>
        <begin position="62"/>
        <end position="81"/>
    </location>
</feature>
<evidence type="ECO:0000256" key="4">
    <source>
        <dbReference type="ARBA" id="ARBA00005189"/>
    </source>
</evidence>
<evidence type="ECO:0000256" key="23">
    <source>
        <dbReference type="ARBA" id="ARBA00033406"/>
    </source>
</evidence>
<keyword evidence="17" id="KW-1208">Phospholipid metabolism</keyword>
<evidence type="ECO:0000256" key="2">
    <source>
        <dbReference type="ARBA" id="ARBA00004651"/>
    </source>
</evidence>
<evidence type="ECO:0000256" key="3">
    <source>
        <dbReference type="ARBA" id="ARBA00005119"/>
    </source>
</evidence>
<evidence type="ECO:0000313" key="25">
    <source>
        <dbReference type="EMBL" id="MBU3849329.1"/>
    </source>
</evidence>
<evidence type="ECO:0000313" key="26">
    <source>
        <dbReference type="Proteomes" id="UP000823914"/>
    </source>
</evidence>
<organism evidence="25 26">
    <name type="scientific">Candidatus Treponema excrementipullorum</name>
    <dbReference type="NCBI Taxonomy" id="2838768"/>
    <lineage>
        <taxon>Bacteria</taxon>
        <taxon>Pseudomonadati</taxon>
        <taxon>Spirochaetota</taxon>
        <taxon>Spirochaetia</taxon>
        <taxon>Spirochaetales</taxon>
        <taxon>Treponemataceae</taxon>
        <taxon>Treponema</taxon>
    </lineage>
</organism>
<feature type="transmembrane region" description="Helical" evidence="24">
    <location>
        <begin position="9"/>
        <end position="25"/>
    </location>
</feature>
<dbReference type="EMBL" id="JAHLFV010000046">
    <property type="protein sequence ID" value="MBU3849329.1"/>
    <property type="molecule type" value="Genomic_DNA"/>
</dbReference>
<feature type="transmembrane region" description="Helical" evidence="24">
    <location>
        <begin position="31"/>
        <end position="50"/>
    </location>
</feature>
<comment type="caution">
    <text evidence="25">The sequence shown here is derived from an EMBL/GenBank/DDBJ whole genome shotgun (WGS) entry which is preliminary data.</text>
</comment>
<keyword evidence="10" id="KW-0808">Transferase</keyword>
<sequence length="285" mass="31454">MSKKVLQRLATFFIGIPLVLFILYLPFYHQLFFHIVFFATTLICSCEVYNLLKKNQPMPPKALVLFFTALIPVSVYLCVLFKLGFTLVTLVFLFGFMALAVFEVFNPEHKNGEVDFSQANLKLSGAVFILTYIGYLGSFITRITSLAFPRLYLGVFLVMVFLCDSFAWFFGILFGKSTRGYVKVSPNKSLVGFAGGILGSVLTATVSSLIWPELFNASLTMQILLGLSVAIASILGDLVESLLKRSANEKDSGNVIPGRGGLLDSIDSIILAAPVYYLFVSLLLI</sequence>
<evidence type="ECO:0000256" key="10">
    <source>
        <dbReference type="ARBA" id="ARBA00022679"/>
    </source>
</evidence>
<keyword evidence="9" id="KW-0444">Lipid biosynthesis</keyword>
<evidence type="ECO:0000256" key="7">
    <source>
        <dbReference type="ARBA" id="ARBA00019373"/>
    </source>
</evidence>
<evidence type="ECO:0000256" key="6">
    <source>
        <dbReference type="ARBA" id="ARBA00012487"/>
    </source>
</evidence>
<protein>
    <recommendedName>
        <fullName evidence="7">Phosphatidate cytidylyltransferase</fullName>
        <ecNumber evidence="6">2.7.7.41</ecNumber>
    </recommendedName>
    <alternativeName>
        <fullName evidence="20">CDP-DAG synthase</fullName>
    </alternativeName>
    <alternativeName>
        <fullName evidence="22">CDP-DG synthase</fullName>
    </alternativeName>
    <alternativeName>
        <fullName evidence="18">CDP-diacylglycerol synthase</fullName>
    </alternativeName>
    <alternativeName>
        <fullName evidence="21">CDP-diglyceride pyrophosphorylase</fullName>
    </alternativeName>
    <alternativeName>
        <fullName evidence="23">CDP-diglyceride synthase</fullName>
    </alternativeName>
    <alternativeName>
        <fullName evidence="19">CTP:phosphatidate cytidylyltransferase</fullName>
    </alternativeName>
</protein>
<proteinExistence type="inferred from homology"/>
<dbReference type="PANTHER" id="PTHR46382">
    <property type="entry name" value="PHOSPHATIDATE CYTIDYLYLTRANSFERASE"/>
    <property type="match status" value="1"/>
</dbReference>
<name>A0A9E2L0Z1_9SPIR</name>
<evidence type="ECO:0000256" key="8">
    <source>
        <dbReference type="ARBA" id="ARBA00022475"/>
    </source>
</evidence>
<evidence type="ECO:0000256" key="13">
    <source>
        <dbReference type="ARBA" id="ARBA00022989"/>
    </source>
</evidence>
<accession>A0A9E2L0Z1</accession>
<dbReference type="AlphaFoldDB" id="A0A9E2L0Z1"/>
<reference evidence="25" key="2">
    <citation type="submission" date="2021-04" db="EMBL/GenBank/DDBJ databases">
        <authorList>
            <person name="Gilroy R."/>
        </authorList>
    </citation>
    <scope>NUCLEOTIDE SEQUENCE</scope>
    <source>
        <strain evidence="25">Gambia15-2214</strain>
    </source>
</reference>
<evidence type="ECO:0000256" key="14">
    <source>
        <dbReference type="ARBA" id="ARBA00023098"/>
    </source>
</evidence>
<comment type="pathway">
    <text evidence="3">Phospholipid metabolism; CDP-diacylglycerol biosynthesis; CDP-diacylglycerol from sn-glycerol 3-phosphate: step 3/3.</text>
</comment>
<dbReference type="PANTHER" id="PTHR46382:SF1">
    <property type="entry name" value="PHOSPHATIDATE CYTIDYLYLTRANSFERASE"/>
    <property type="match status" value="1"/>
</dbReference>
<comment type="subcellular location">
    <subcellularLocation>
        <location evidence="2">Cell membrane</location>
        <topology evidence="2">Multi-pass membrane protein</topology>
    </subcellularLocation>
</comment>
<keyword evidence="8" id="KW-1003">Cell membrane</keyword>
<evidence type="ECO:0000256" key="9">
    <source>
        <dbReference type="ARBA" id="ARBA00022516"/>
    </source>
</evidence>
<dbReference type="Pfam" id="PF01148">
    <property type="entry name" value="CTP_transf_1"/>
    <property type="match status" value="1"/>
</dbReference>
<evidence type="ECO:0000256" key="5">
    <source>
        <dbReference type="ARBA" id="ARBA00010185"/>
    </source>
</evidence>
<keyword evidence="11 24" id="KW-0812">Transmembrane</keyword>
<dbReference type="GO" id="GO:0004605">
    <property type="term" value="F:phosphatidate cytidylyltransferase activity"/>
    <property type="evidence" value="ECO:0007669"/>
    <property type="project" value="UniProtKB-EC"/>
</dbReference>
<evidence type="ECO:0000256" key="19">
    <source>
        <dbReference type="ARBA" id="ARBA00031825"/>
    </source>
</evidence>
<evidence type="ECO:0000256" key="1">
    <source>
        <dbReference type="ARBA" id="ARBA00001698"/>
    </source>
</evidence>
<evidence type="ECO:0000256" key="24">
    <source>
        <dbReference type="SAM" id="Phobius"/>
    </source>
</evidence>
<evidence type="ECO:0000256" key="20">
    <source>
        <dbReference type="ARBA" id="ARBA00032253"/>
    </source>
</evidence>
<evidence type="ECO:0000256" key="17">
    <source>
        <dbReference type="ARBA" id="ARBA00023264"/>
    </source>
</evidence>
<keyword evidence="13 24" id="KW-1133">Transmembrane helix</keyword>
<evidence type="ECO:0000256" key="15">
    <source>
        <dbReference type="ARBA" id="ARBA00023136"/>
    </source>
</evidence>
<keyword evidence="16" id="KW-0594">Phospholipid biosynthesis</keyword>
<evidence type="ECO:0000256" key="18">
    <source>
        <dbReference type="ARBA" id="ARBA00029893"/>
    </source>
</evidence>
<dbReference type="GO" id="GO:0005886">
    <property type="term" value="C:plasma membrane"/>
    <property type="evidence" value="ECO:0007669"/>
    <property type="project" value="UniProtKB-SubCell"/>
</dbReference>
<evidence type="ECO:0000256" key="12">
    <source>
        <dbReference type="ARBA" id="ARBA00022695"/>
    </source>
</evidence>